<name>A0ABD6A7C2_9EURY</name>
<feature type="domain" description="Acyl-CoA oxidase/dehydrogenase middle" evidence="6">
    <location>
        <begin position="178"/>
        <end position="278"/>
    </location>
</feature>
<dbReference type="Gene3D" id="2.40.110.20">
    <property type="match status" value="1"/>
</dbReference>
<dbReference type="GeneID" id="79315081"/>
<dbReference type="SUPFAM" id="SSF56645">
    <property type="entry name" value="Acyl-CoA dehydrogenase NM domain-like"/>
    <property type="match status" value="1"/>
</dbReference>
<dbReference type="SUPFAM" id="SSF47203">
    <property type="entry name" value="Acyl-CoA dehydrogenase C-terminal domain-like"/>
    <property type="match status" value="1"/>
</dbReference>
<accession>A0ABD6A7C2</accession>
<organism evidence="8 9">
    <name type="scientific">Halomarina halobia</name>
    <dbReference type="NCBI Taxonomy" id="3033386"/>
    <lineage>
        <taxon>Archaea</taxon>
        <taxon>Methanobacteriati</taxon>
        <taxon>Methanobacteriota</taxon>
        <taxon>Stenosarchaea group</taxon>
        <taxon>Halobacteria</taxon>
        <taxon>Halobacteriales</taxon>
        <taxon>Natronomonadaceae</taxon>
        <taxon>Halomarina</taxon>
    </lineage>
</organism>
<evidence type="ECO:0000259" key="5">
    <source>
        <dbReference type="Pfam" id="PF00441"/>
    </source>
</evidence>
<dbReference type="Gene3D" id="1.20.140.10">
    <property type="entry name" value="Butyryl-CoA Dehydrogenase, subunit A, domain 3"/>
    <property type="match status" value="1"/>
</dbReference>
<gene>
    <name evidence="8" type="ORF">ACFQPE_04725</name>
</gene>
<feature type="domain" description="Acyl-CoA dehydrogenase/oxidase C-terminal" evidence="5">
    <location>
        <begin position="290"/>
        <end position="445"/>
    </location>
</feature>
<dbReference type="InterPro" id="IPR009100">
    <property type="entry name" value="AcylCoA_DH/oxidase_NM_dom_sf"/>
</dbReference>
<comment type="caution">
    <text evidence="8">The sequence shown here is derived from an EMBL/GenBank/DDBJ whole genome shotgun (WGS) entry which is preliminary data.</text>
</comment>
<dbReference type="PANTHER" id="PTHR42707:SF2">
    <property type="entry name" value="ACD11 DEHYDROGENASE"/>
    <property type="match status" value="1"/>
</dbReference>
<dbReference type="Pfam" id="PF00441">
    <property type="entry name" value="Acyl-CoA_dh_1"/>
    <property type="match status" value="1"/>
</dbReference>
<dbReference type="InterPro" id="IPR006091">
    <property type="entry name" value="Acyl-CoA_Oxase/DH_mid-dom"/>
</dbReference>
<evidence type="ECO:0000256" key="1">
    <source>
        <dbReference type="ARBA" id="ARBA00009347"/>
    </source>
</evidence>
<evidence type="ECO:0000256" key="4">
    <source>
        <dbReference type="RuleBase" id="RU362125"/>
    </source>
</evidence>
<evidence type="ECO:0000259" key="6">
    <source>
        <dbReference type="Pfam" id="PF02770"/>
    </source>
</evidence>
<dbReference type="Pfam" id="PF18158">
    <property type="entry name" value="AidB_N"/>
    <property type="match status" value="1"/>
</dbReference>
<evidence type="ECO:0000313" key="9">
    <source>
        <dbReference type="Proteomes" id="UP001596547"/>
    </source>
</evidence>
<dbReference type="EMBL" id="JBHTBF010000001">
    <property type="protein sequence ID" value="MFC7316100.1"/>
    <property type="molecule type" value="Genomic_DNA"/>
</dbReference>
<evidence type="ECO:0000256" key="2">
    <source>
        <dbReference type="ARBA" id="ARBA00022630"/>
    </source>
</evidence>
<dbReference type="Pfam" id="PF02770">
    <property type="entry name" value="Acyl-CoA_dh_M"/>
    <property type="match status" value="1"/>
</dbReference>
<dbReference type="PANTHER" id="PTHR42707">
    <property type="entry name" value="ACYL-COA DEHYDROGENASE"/>
    <property type="match status" value="1"/>
</dbReference>
<feature type="domain" description="Adaptive response protein AidB N-terminal" evidence="7">
    <location>
        <begin position="14"/>
        <end position="169"/>
    </location>
</feature>
<sequence length="587" mass="64822">MDEPIDYAALDAGRDCNYWELDPTLRRAAERAYPSESFAWASDRLREFGEVVGTTVVENSEAVEAHGPELHTYDRHGEVQNRVEYHPALEETERIAYSDFGLAHDAFHAPPGEDAPMGFVHALTLQSLLSYADPGFVCPASMTVGAALVLDRFADGERLEEYFHRLTTRDAEDYIEGAMFLTERQGGSDVGANETTAVETDEDGVYRLTGEKWFCSNIDAEGTLALARREGAPEGTEGLSLFLVPHTKADGELNDQLYRRLKDKLGTISVPTGEVEFRGAEGYLVGEPERGFRYMTEMLNYERLSNAAASVGIMGRCLLESKVHAANREAFGRTIDEYPLMRRDLVEMTVDYEAAVAVTFAAARLFERYHRDDDEEAYRLMRLLVPVAKYRTAREAVEAASYACEVLGGNGYVSGFTTERMLRDAQVLPIWEGTSNVLSLDVLRVLAREAAHEVFVPAVRERLDAVEHGSLAAARDAVAAEFDDLQSALDTLAAADTDYAQLQAKELADYVYDVFAAAELLAVAQAEIDDGDGRAALVTREFATARFGRRTARGITDGDRQAIDEFDAFVRYAAVEPTVAEPEAAND</sequence>
<keyword evidence="3 4" id="KW-0274">FAD</keyword>
<comment type="similarity">
    <text evidence="1 4">Belongs to the acyl-CoA dehydrogenase family.</text>
</comment>
<comment type="cofactor">
    <cofactor evidence="4">
        <name>FAD</name>
        <dbReference type="ChEBI" id="CHEBI:57692"/>
    </cofactor>
</comment>
<keyword evidence="9" id="KW-1185">Reference proteome</keyword>
<reference evidence="8 9" key="1">
    <citation type="journal article" date="2019" name="Int. J. Syst. Evol. Microbiol.">
        <title>The Global Catalogue of Microorganisms (GCM) 10K type strain sequencing project: providing services to taxonomists for standard genome sequencing and annotation.</title>
        <authorList>
            <consortium name="The Broad Institute Genomics Platform"/>
            <consortium name="The Broad Institute Genome Sequencing Center for Infectious Disease"/>
            <person name="Wu L."/>
            <person name="Ma J."/>
        </authorList>
    </citation>
    <scope>NUCLEOTIDE SEQUENCE [LARGE SCALE GENOMIC DNA]</scope>
    <source>
        <strain evidence="8 9">PSR21</strain>
    </source>
</reference>
<dbReference type="Gene3D" id="6.10.250.600">
    <property type="match status" value="1"/>
</dbReference>
<evidence type="ECO:0000259" key="7">
    <source>
        <dbReference type="Pfam" id="PF18158"/>
    </source>
</evidence>
<dbReference type="RefSeq" id="WP_276305498.1">
    <property type="nucleotide sequence ID" value="NZ_CP119992.1"/>
</dbReference>
<dbReference type="InterPro" id="IPR009075">
    <property type="entry name" value="AcylCo_DH/oxidase_C"/>
</dbReference>
<dbReference type="InterPro" id="IPR036250">
    <property type="entry name" value="AcylCo_DH-like_C"/>
</dbReference>
<dbReference type="Proteomes" id="UP001596547">
    <property type="component" value="Unassembled WGS sequence"/>
</dbReference>
<evidence type="ECO:0000256" key="3">
    <source>
        <dbReference type="ARBA" id="ARBA00022827"/>
    </source>
</evidence>
<dbReference type="InterPro" id="IPR052904">
    <property type="entry name" value="Acyl-CoA_dehydrogenase-like"/>
</dbReference>
<evidence type="ECO:0000313" key="8">
    <source>
        <dbReference type="EMBL" id="MFC7316100.1"/>
    </source>
</evidence>
<dbReference type="AlphaFoldDB" id="A0ABD6A7C2"/>
<keyword evidence="4" id="KW-0560">Oxidoreductase</keyword>
<proteinExistence type="inferred from homology"/>
<dbReference type="GO" id="GO:0016491">
    <property type="term" value="F:oxidoreductase activity"/>
    <property type="evidence" value="ECO:0007669"/>
    <property type="project" value="UniProtKB-KW"/>
</dbReference>
<protein>
    <submittedName>
        <fullName evidence="8">Acyl-CoA dehydrogenase family protein</fullName>
    </submittedName>
</protein>
<dbReference type="InterPro" id="IPR041504">
    <property type="entry name" value="AidB_N"/>
</dbReference>
<keyword evidence="2 4" id="KW-0285">Flavoprotein</keyword>